<feature type="domain" description="DM13" evidence="4">
    <location>
        <begin position="78"/>
        <end position="187"/>
    </location>
</feature>
<dbReference type="InterPro" id="IPR045266">
    <property type="entry name" value="DOH_DOMON"/>
</dbReference>
<feature type="compositionally biased region" description="Polar residues" evidence="2">
    <location>
        <begin position="940"/>
        <end position="958"/>
    </location>
</feature>
<dbReference type="PANTHER" id="PTHR24036:SF13">
    <property type="entry name" value="PROTEIN SKELETOR, ISOFORMS D_E"/>
    <property type="match status" value="1"/>
</dbReference>
<dbReference type="CDD" id="cd09631">
    <property type="entry name" value="DOMON_DOH"/>
    <property type="match status" value="1"/>
</dbReference>
<evidence type="ECO:0000313" key="6">
    <source>
        <dbReference type="RefSeq" id="XP_013778300.1"/>
    </source>
</evidence>
<feature type="region of interest" description="Disordered" evidence="2">
    <location>
        <begin position="840"/>
        <end position="860"/>
    </location>
</feature>
<dbReference type="PROSITE" id="PS51549">
    <property type="entry name" value="DM13"/>
    <property type="match status" value="2"/>
</dbReference>
<dbReference type="PROSITE" id="PS50836">
    <property type="entry name" value="DOMON"/>
    <property type="match status" value="1"/>
</dbReference>
<feature type="domain" description="DM13" evidence="4">
    <location>
        <begin position="1"/>
        <end position="71"/>
    </location>
</feature>
<feature type="region of interest" description="Disordered" evidence="2">
    <location>
        <begin position="913"/>
        <end position="958"/>
    </location>
</feature>
<dbReference type="InterPro" id="IPR052126">
    <property type="entry name" value="Spindle_Org/Thrombomodulin"/>
</dbReference>
<dbReference type="RefSeq" id="XP_013778300.1">
    <property type="nucleotide sequence ID" value="XM_013922846.2"/>
</dbReference>
<dbReference type="Proteomes" id="UP000694941">
    <property type="component" value="Unplaced"/>
</dbReference>
<dbReference type="PANTHER" id="PTHR24036">
    <property type="entry name" value="SKELETOR-RELATED"/>
    <property type="match status" value="1"/>
</dbReference>
<dbReference type="SMART" id="SM00664">
    <property type="entry name" value="DoH"/>
    <property type="match status" value="1"/>
</dbReference>
<sequence length="1193" mass="133631">MYAFFWAGSTDRPDPTGFIIPDENGLIQPLKAYSNQNLVLKLPDGKTLKDIRWLAVWCRKFRANFGDIYVDSKTELPKSAKIGPLTHTAHGVSSEPIMVMDAQTFIVPNFKYDGQGPAAYWWVSSGSQQNGLGTQLTDEKNSEAPLKRYNGKTVVISLPDDKTIYDYDWFGVWCEEFSVDFGHVRIPHDIRVPPSLHLLGVKSENKLNCEILQDGLGLELRWVMDGGDTVMQLVGRIGDGDYMAFGLSKDDSRTEMVNADVIVTWIDSGGQGHAEDYFLASKEQCVGTHGSCPDQKYPGANNSVTLLNAATVNGYKMITFRRPQIALDKEYDQNIYSDGPQAVLWAIGPINNRGEVSYHKLRTDGNMFIDFARAPKWNCPVPAGDSEYSSTNDDVETVSELEGTQYASSNTEVENRAWEIPSIVCPANRTFYAQIGPTGGKKGYQGITGQVGWGIAWYINGLIIPEITVQRGKTYTFYVEGGNDPENPARHHPLYITESPEGGFEYKTKPERRREKVFAGVKRSRRGPHPTAAGRLCEWKIPVSQEEPPESYSTFAEFQQTLKLDCAQGEPAVLKWTPNERTPNLVYYQCYTHRYLGWKIHVVDSCDETFQPAASTLRVYNSNNEQVLQGIKPKTSLTKLEKPNTAFKTNGLPLFEASDDVISPEINFTGNRKPGISHEQVLHHELYAPSYQLHTQEKVINNETEYNISHKDKQSATHDVYSVPQRDTSSTGYNLQQSSFLNKPYSVHGDVTKNASVKEEQYVYYIPVGQLNRDFPRAPVQASHLSTFSSRSSEPQTGSFFLDNSKHISHHINKNKKRQLEQNAPVIKFEGGFRPILTSYSEDRFPDPTTPPPNDPRPFPLSEHDSVPFHGAFKPGEPDFSGFGVSKFGQAVAALPNVHSNIEINPQQTEIFRKPVLPPSSVQLPSAEERSDAHLPGTAHFSQKQQQEQPNYGNENDQEVTNPIVAASQLSYMYAAQDTGGKHNHGKETSENIPLKHSLNTSNQDDLKSQHNHPGAYELSVNDEKDVSQLTNSDELNLNPQPVGHSEDISENSYSGSYYQLADIYSDASSTVEETQGDTAEESYDHYNNEFGNHEVQLSTKKSNRTLTEDLYLYPNSYNPPTDQQSTAKYGHVETLQLHPTYVQSSEEDEKNGSDYNILSQVMDLINNPVINHDQLGSEDNPKSVVRRSTKLL</sequence>
<accession>A0ABM1BAU9</accession>
<dbReference type="GeneID" id="106462880"/>
<feature type="region of interest" description="Disordered" evidence="2">
    <location>
        <begin position="978"/>
        <end position="1052"/>
    </location>
</feature>
<evidence type="ECO:0000256" key="2">
    <source>
        <dbReference type="SAM" id="MobiDB-lite"/>
    </source>
</evidence>
<protein>
    <submittedName>
        <fullName evidence="6">Protein Skeletor, isoforms B/C-like</fullName>
    </submittedName>
</protein>
<feature type="compositionally biased region" description="Pro residues" evidence="2">
    <location>
        <begin position="848"/>
        <end position="859"/>
    </location>
</feature>
<organism evidence="5 6">
    <name type="scientific">Limulus polyphemus</name>
    <name type="common">Atlantic horseshoe crab</name>
    <dbReference type="NCBI Taxonomy" id="6850"/>
    <lineage>
        <taxon>Eukaryota</taxon>
        <taxon>Metazoa</taxon>
        <taxon>Ecdysozoa</taxon>
        <taxon>Arthropoda</taxon>
        <taxon>Chelicerata</taxon>
        <taxon>Merostomata</taxon>
        <taxon>Xiphosura</taxon>
        <taxon>Limulidae</taxon>
        <taxon>Limulus</taxon>
    </lineage>
</organism>
<evidence type="ECO:0000313" key="5">
    <source>
        <dbReference type="Proteomes" id="UP000694941"/>
    </source>
</evidence>
<feature type="domain" description="DOMON" evidence="3">
    <location>
        <begin position="216"/>
        <end position="348"/>
    </location>
</feature>
<evidence type="ECO:0000259" key="3">
    <source>
        <dbReference type="PROSITE" id="PS50836"/>
    </source>
</evidence>
<dbReference type="SMART" id="SM00686">
    <property type="entry name" value="DM13"/>
    <property type="match status" value="2"/>
</dbReference>
<reference evidence="6" key="1">
    <citation type="submission" date="2025-08" db="UniProtKB">
        <authorList>
            <consortium name="RefSeq"/>
        </authorList>
    </citation>
    <scope>IDENTIFICATION</scope>
    <source>
        <tissue evidence="6">Muscle</tissue>
    </source>
</reference>
<dbReference type="Pfam" id="PF03351">
    <property type="entry name" value="DOMON"/>
    <property type="match status" value="1"/>
</dbReference>
<dbReference type="Pfam" id="PF10517">
    <property type="entry name" value="DM13"/>
    <property type="match status" value="2"/>
</dbReference>
<evidence type="ECO:0000256" key="1">
    <source>
        <dbReference type="ARBA" id="ARBA00022737"/>
    </source>
</evidence>
<keyword evidence="5" id="KW-1185">Reference proteome</keyword>
<dbReference type="InterPro" id="IPR019545">
    <property type="entry name" value="DM13_domain"/>
</dbReference>
<dbReference type="InterPro" id="IPR057443">
    <property type="entry name" value="At5g54830-like"/>
</dbReference>
<keyword evidence="1" id="KW-0677">Repeat</keyword>
<gene>
    <name evidence="6" type="primary">LOC106462880</name>
</gene>
<dbReference type="InterPro" id="IPR005018">
    <property type="entry name" value="DOMON_domain"/>
</dbReference>
<evidence type="ECO:0000259" key="4">
    <source>
        <dbReference type="PROSITE" id="PS51549"/>
    </source>
</evidence>
<feature type="compositionally biased region" description="Polar residues" evidence="2">
    <location>
        <begin position="1028"/>
        <end position="1040"/>
    </location>
</feature>
<proteinExistence type="predicted"/>
<dbReference type="Pfam" id="PF25489">
    <property type="entry name" value="At5g54830"/>
    <property type="match status" value="1"/>
</dbReference>
<name>A0ABM1BAU9_LIMPO</name>
<feature type="region of interest" description="Disordered" evidence="2">
    <location>
        <begin position="1172"/>
        <end position="1193"/>
    </location>
</feature>